<dbReference type="Proteomes" id="UP000289738">
    <property type="component" value="Chromosome B06"/>
</dbReference>
<reference evidence="1 2" key="1">
    <citation type="submission" date="2019-01" db="EMBL/GenBank/DDBJ databases">
        <title>Sequencing of cultivated peanut Arachis hypogaea provides insights into genome evolution and oil improvement.</title>
        <authorList>
            <person name="Chen X."/>
        </authorList>
    </citation>
    <scope>NUCLEOTIDE SEQUENCE [LARGE SCALE GENOMIC DNA]</scope>
    <source>
        <strain evidence="2">cv. Fuhuasheng</strain>
        <tissue evidence="1">Leaves</tissue>
    </source>
</reference>
<dbReference type="EMBL" id="SDMP01000016">
    <property type="protein sequence ID" value="RYR04361.1"/>
    <property type="molecule type" value="Genomic_DNA"/>
</dbReference>
<protein>
    <recommendedName>
        <fullName evidence="3">Transposase MuDR plant domain-containing protein</fullName>
    </recommendedName>
</protein>
<dbReference type="AlphaFoldDB" id="A0A444YR74"/>
<evidence type="ECO:0000313" key="2">
    <source>
        <dbReference type="Proteomes" id="UP000289738"/>
    </source>
</evidence>
<organism evidence="1 2">
    <name type="scientific">Arachis hypogaea</name>
    <name type="common">Peanut</name>
    <dbReference type="NCBI Taxonomy" id="3818"/>
    <lineage>
        <taxon>Eukaryota</taxon>
        <taxon>Viridiplantae</taxon>
        <taxon>Streptophyta</taxon>
        <taxon>Embryophyta</taxon>
        <taxon>Tracheophyta</taxon>
        <taxon>Spermatophyta</taxon>
        <taxon>Magnoliopsida</taxon>
        <taxon>eudicotyledons</taxon>
        <taxon>Gunneridae</taxon>
        <taxon>Pentapetalae</taxon>
        <taxon>rosids</taxon>
        <taxon>fabids</taxon>
        <taxon>Fabales</taxon>
        <taxon>Fabaceae</taxon>
        <taxon>Papilionoideae</taxon>
        <taxon>50 kb inversion clade</taxon>
        <taxon>dalbergioids sensu lato</taxon>
        <taxon>Dalbergieae</taxon>
        <taxon>Pterocarpus clade</taxon>
        <taxon>Arachis</taxon>
    </lineage>
</organism>
<comment type="caution">
    <text evidence="1">The sequence shown here is derived from an EMBL/GenBank/DDBJ whole genome shotgun (WGS) entry which is preliminary data.</text>
</comment>
<proteinExistence type="predicted"/>
<name>A0A444YR74_ARAHY</name>
<evidence type="ECO:0000313" key="1">
    <source>
        <dbReference type="EMBL" id="RYR04361.1"/>
    </source>
</evidence>
<gene>
    <name evidence="1" type="ORF">Ahy_B06g084065</name>
</gene>
<evidence type="ECO:0008006" key="3">
    <source>
        <dbReference type="Google" id="ProtNLM"/>
    </source>
</evidence>
<accession>A0A444YR74</accession>
<keyword evidence="2" id="KW-1185">Reference proteome</keyword>
<sequence length="246" mass="28674">MFSMYIESRTQISFIELYIEFEQSKADRNIERKDYNSDSEEEFESNYKVVGLDRDEDQGDGSLDPNMTDVANALANEHLFEEPSFMRALDFKAMHASEFPEYMNAGCDWLIKVSMISRKYSMISRKYCWVIRRQNEVFKVREMPSGMEYAVDNDVNVRDQVGRVYRARFKPLGNHTTWPAYNGSRFVPNLFLRQVTKGRPRMTRFLNKMDTQMLCGPRRCRQCGAEAHSHSRCRQSGGSSADNNAQ</sequence>